<dbReference type="EMBL" id="BSYO01000012">
    <property type="protein sequence ID" value="GMH13337.1"/>
    <property type="molecule type" value="Genomic_DNA"/>
</dbReference>
<dbReference type="AlphaFoldDB" id="A0AAD3SMT1"/>
<evidence type="ECO:0000256" key="1">
    <source>
        <dbReference type="SAM" id="MobiDB-lite"/>
    </source>
</evidence>
<proteinExistence type="predicted"/>
<name>A0AAD3SMT1_NEPGR</name>
<sequence length="178" mass="20192">MMWLGCEDEAGVFIHWTHCLELGRIRHDTSENIPLFGTWWIDNKVEFEFHPRFVEGTETSSLGTSQARTQEAGILALAVVTSKFRPDDSPASQLQSCVDVLAPVEPDSMEEENDILSSIEDGPLVINQHPTFLPSDENISTPMPRITRKSRRTRNAPQHLQQYHYQEAQQSSYCASSF</sequence>
<organism evidence="2 3">
    <name type="scientific">Nepenthes gracilis</name>
    <name type="common">Slender pitcher plant</name>
    <dbReference type="NCBI Taxonomy" id="150966"/>
    <lineage>
        <taxon>Eukaryota</taxon>
        <taxon>Viridiplantae</taxon>
        <taxon>Streptophyta</taxon>
        <taxon>Embryophyta</taxon>
        <taxon>Tracheophyta</taxon>
        <taxon>Spermatophyta</taxon>
        <taxon>Magnoliopsida</taxon>
        <taxon>eudicotyledons</taxon>
        <taxon>Gunneridae</taxon>
        <taxon>Pentapetalae</taxon>
        <taxon>Caryophyllales</taxon>
        <taxon>Nepenthaceae</taxon>
        <taxon>Nepenthes</taxon>
    </lineage>
</organism>
<evidence type="ECO:0000313" key="2">
    <source>
        <dbReference type="EMBL" id="GMH13337.1"/>
    </source>
</evidence>
<dbReference type="Proteomes" id="UP001279734">
    <property type="component" value="Unassembled WGS sequence"/>
</dbReference>
<comment type="caution">
    <text evidence="2">The sequence shown here is derived from an EMBL/GenBank/DDBJ whole genome shotgun (WGS) entry which is preliminary data.</text>
</comment>
<reference evidence="2" key="1">
    <citation type="submission" date="2023-05" db="EMBL/GenBank/DDBJ databases">
        <title>Nepenthes gracilis genome sequencing.</title>
        <authorList>
            <person name="Fukushima K."/>
        </authorList>
    </citation>
    <scope>NUCLEOTIDE SEQUENCE</scope>
    <source>
        <strain evidence="2">SING2019-196</strain>
    </source>
</reference>
<keyword evidence="3" id="KW-1185">Reference proteome</keyword>
<gene>
    <name evidence="2" type="ORF">Nepgr_015178</name>
</gene>
<evidence type="ECO:0000313" key="3">
    <source>
        <dbReference type="Proteomes" id="UP001279734"/>
    </source>
</evidence>
<protein>
    <submittedName>
        <fullName evidence="2">Uncharacterized protein</fullName>
    </submittedName>
</protein>
<accession>A0AAD3SMT1</accession>
<feature type="region of interest" description="Disordered" evidence="1">
    <location>
        <begin position="131"/>
        <end position="157"/>
    </location>
</feature>